<feature type="transmembrane region" description="Helical" evidence="1">
    <location>
        <begin position="64"/>
        <end position="83"/>
    </location>
</feature>
<gene>
    <name evidence="2" type="ORF">SAMN02787073_2746</name>
</gene>
<feature type="transmembrane region" description="Helical" evidence="1">
    <location>
        <begin position="29"/>
        <end position="52"/>
    </location>
</feature>
<dbReference type="RefSeq" id="WP_073174155.1">
    <property type="nucleotide sequence ID" value="NZ_FQVE01000003.1"/>
</dbReference>
<keyword evidence="1" id="KW-0812">Transmembrane</keyword>
<dbReference type="EMBL" id="FQVE01000003">
    <property type="protein sequence ID" value="SHF71640.1"/>
    <property type="molecule type" value="Genomic_DNA"/>
</dbReference>
<dbReference type="Proteomes" id="UP000184108">
    <property type="component" value="Unassembled WGS sequence"/>
</dbReference>
<keyword evidence="1" id="KW-1133">Transmembrane helix</keyword>
<feature type="transmembrane region" description="Helical" evidence="1">
    <location>
        <begin position="99"/>
        <end position="119"/>
    </location>
</feature>
<evidence type="ECO:0000313" key="3">
    <source>
        <dbReference type="Proteomes" id="UP000184108"/>
    </source>
</evidence>
<keyword evidence="1" id="KW-0472">Membrane</keyword>
<organism evidence="2 3">
    <name type="scientific">Chryseobacterium vrystaatense</name>
    <dbReference type="NCBI Taxonomy" id="307480"/>
    <lineage>
        <taxon>Bacteria</taxon>
        <taxon>Pseudomonadati</taxon>
        <taxon>Bacteroidota</taxon>
        <taxon>Flavobacteriia</taxon>
        <taxon>Flavobacteriales</taxon>
        <taxon>Weeksellaceae</taxon>
        <taxon>Chryseobacterium group</taxon>
        <taxon>Chryseobacterium</taxon>
    </lineage>
</organism>
<reference evidence="3" key="1">
    <citation type="submission" date="2016-11" db="EMBL/GenBank/DDBJ databases">
        <authorList>
            <person name="Varghese N."/>
            <person name="Submissions S."/>
        </authorList>
    </citation>
    <scope>NUCLEOTIDE SEQUENCE [LARGE SCALE GENOMIC DNA]</scope>
    <source>
        <strain evidence="3">YR203</strain>
    </source>
</reference>
<dbReference type="AlphaFoldDB" id="A0A1M5DXI6"/>
<sequence length="179" mass="21560">MIRFFRLTLYHIYLFYLKRDKNDERLAKFTIFIIFGLILLINTYSIYGFFRLYTSPFTIDDGPVIYISIACIVSVFLGCYLYKEKFNDFSKDLNYNKKYFFYFFLIVILSAVFYIKVAHINRERIFIKRGYSKELIENGGVEPFDPKKRPTSLEGKLKLWYYNNFEKKDSVEVKKTKNS</sequence>
<protein>
    <submittedName>
        <fullName evidence="2">Uncharacterized protein</fullName>
    </submittedName>
</protein>
<accession>A0A1M5DXI6</accession>
<name>A0A1M5DXI6_9FLAO</name>
<evidence type="ECO:0000313" key="2">
    <source>
        <dbReference type="EMBL" id="SHF71640.1"/>
    </source>
</evidence>
<proteinExistence type="predicted"/>
<evidence type="ECO:0000256" key="1">
    <source>
        <dbReference type="SAM" id="Phobius"/>
    </source>
</evidence>